<accession>A0A3Q8EU51</accession>
<comment type="similarity">
    <text evidence="2 7">Belongs to the UPF0056 (MarC) family.</text>
</comment>
<keyword evidence="4 7" id="KW-0812">Transmembrane</keyword>
<evidence type="ECO:0000313" key="8">
    <source>
        <dbReference type="EMBL" id="AWD32422.1"/>
    </source>
</evidence>
<reference evidence="8 9" key="1">
    <citation type="journal article" date="2018" name="Parasitology">
        <title>The reduced genome of Candidatus Kinetoplastibacterium sorsogonicusi, the endosymbiont of Kentomonas sorsogonicus (Trypanosomatidae): loss of the haem-synthesis pathway.</title>
        <authorList>
            <person name="Silva F.M."/>
            <person name="Kostygov A.Y."/>
            <person name="Spodareva V.V."/>
            <person name="Butenko A."/>
            <person name="Tossou R."/>
            <person name="Lukes J."/>
            <person name="Yurchenko V."/>
            <person name="Alves J.M.P."/>
        </authorList>
    </citation>
    <scope>NUCLEOTIDE SEQUENCE [LARGE SCALE GENOMIC DNA]</scope>
    <source>
        <strain evidence="8 9">MF-08</strain>
    </source>
</reference>
<dbReference type="InterPro" id="IPR002771">
    <property type="entry name" value="Multi_antbiot-R_MarC"/>
</dbReference>
<evidence type="ECO:0000256" key="4">
    <source>
        <dbReference type="ARBA" id="ARBA00022692"/>
    </source>
</evidence>
<dbReference type="NCBIfam" id="TIGR00427">
    <property type="entry name" value="NAAT family transporter"/>
    <property type="match status" value="1"/>
</dbReference>
<dbReference type="OrthoDB" id="21094at2"/>
<gene>
    <name evidence="8" type="ORF">CKSOR_00301</name>
</gene>
<proteinExistence type="inferred from homology"/>
<dbReference type="KEGG" id="kso:CKSOR_00301"/>
<evidence type="ECO:0000313" key="9">
    <source>
        <dbReference type="Proteomes" id="UP000266796"/>
    </source>
</evidence>
<dbReference type="PANTHER" id="PTHR33508:SF1">
    <property type="entry name" value="UPF0056 MEMBRANE PROTEIN YHCE"/>
    <property type="match status" value="1"/>
</dbReference>
<keyword evidence="6 7" id="KW-0472">Membrane</keyword>
<dbReference type="Pfam" id="PF01914">
    <property type="entry name" value="MarC"/>
    <property type="match status" value="1"/>
</dbReference>
<evidence type="ECO:0000256" key="1">
    <source>
        <dbReference type="ARBA" id="ARBA00004651"/>
    </source>
</evidence>
<feature type="transmembrane region" description="Helical" evidence="7">
    <location>
        <begin position="14"/>
        <end position="37"/>
    </location>
</feature>
<dbReference type="EMBL" id="CP025628">
    <property type="protein sequence ID" value="AWD32422.1"/>
    <property type="molecule type" value="Genomic_DNA"/>
</dbReference>
<dbReference type="AlphaFoldDB" id="A0A3Q8EU51"/>
<evidence type="ECO:0000256" key="3">
    <source>
        <dbReference type="ARBA" id="ARBA00022475"/>
    </source>
</evidence>
<organism evidence="8 9">
    <name type="scientific">Candidatus Kinetoplastidibacterium kentomonadis</name>
    <dbReference type="NCBI Taxonomy" id="1576550"/>
    <lineage>
        <taxon>Bacteria</taxon>
        <taxon>Pseudomonadati</taxon>
        <taxon>Pseudomonadota</taxon>
        <taxon>Betaproteobacteria</taxon>
        <taxon>Candidatus Kinetoplastidibacterium</taxon>
    </lineage>
</organism>
<evidence type="ECO:0000256" key="7">
    <source>
        <dbReference type="RuleBase" id="RU362048"/>
    </source>
</evidence>
<keyword evidence="3" id="KW-1003">Cell membrane</keyword>
<feature type="transmembrane region" description="Helical" evidence="7">
    <location>
        <begin position="49"/>
        <end position="68"/>
    </location>
</feature>
<protein>
    <recommendedName>
        <fullName evidence="7">UPF0056 membrane protein</fullName>
    </recommendedName>
</protein>
<sequence>MILQEYSMSLTKGFFFTLATLLPFLNPPAIAPIFLAVTENLSPETRLILAKKISINIVLMLTAVVLIGSTILNFFGISLSIVKIGGGLLIAYSAWKLVNSNEQEKLSHENNKEELSKDQIQALSFYPLTFPITCGPGAIAGSITIGVTILSNNTYSFIPSLLGIISGITLAAISLYICMKFAAQLLDKLGKSGTAVFIKISSFIMLCLGIQVSWDGLKDVVSAMLLSIS</sequence>
<feature type="transmembrane region" description="Helical" evidence="7">
    <location>
        <begin position="125"/>
        <end position="151"/>
    </location>
</feature>
<comment type="subcellular location">
    <subcellularLocation>
        <location evidence="1 7">Cell membrane</location>
        <topology evidence="1 7">Multi-pass membrane protein</topology>
    </subcellularLocation>
</comment>
<keyword evidence="5 7" id="KW-1133">Transmembrane helix</keyword>
<name>A0A3Q8EU51_9PROT</name>
<dbReference type="PANTHER" id="PTHR33508">
    <property type="entry name" value="UPF0056 MEMBRANE PROTEIN YHCE"/>
    <property type="match status" value="1"/>
</dbReference>
<evidence type="ECO:0000256" key="5">
    <source>
        <dbReference type="ARBA" id="ARBA00022989"/>
    </source>
</evidence>
<evidence type="ECO:0000256" key="6">
    <source>
        <dbReference type="ARBA" id="ARBA00023136"/>
    </source>
</evidence>
<dbReference type="RefSeq" id="WP_108673834.1">
    <property type="nucleotide sequence ID" value="NZ_CP025628.1"/>
</dbReference>
<dbReference type="GO" id="GO:0005886">
    <property type="term" value="C:plasma membrane"/>
    <property type="evidence" value="ECO:0007669"/>
    <property type="project" value="UniProtKB-SubCell"/>
</dbReference>
<evidence type="ECO:0000256" key="2">
    <source>
        <dbReference type="ARBA" id="ARBA00009784"/>
    </source>
</evidence>
<comment type="caution">
    <text evidence="7">Lacks conserved residue(s) required for the propagation of feature annotation.</text>
</comment>
<keyword evidence="9" id="KW-1185">Reference proteome</keyword>
<feature type="transmembrane region" description="Helical" evidence="7">
    <location>
        <begin position="157"/>
        <end position="183"/>
    </location>
</feature>
<feature type="transmembrane region" description="Helical" evidence="7">
    <location>
        <begin position="195"/>
        <end position="214"/>
    </location>
</feature>
<dbReference type="Proteomes" id="UP000266796">
    <property type="component" value="Chromosome"/>
</dbReference>